<dbReference type="SUPFAM" id="SSF55874">
    <property type="entry name" value="ATPase domain of HSP90 chaperone/DNA topoisomerase II/histidine kinase"/>
    <property type="match status" value="1"/>
</dbReference>
<comment type="catalytic activity">
    <reaction evidence="1">
        <text>ATP + protein L-histidine = ADP + protein N-phospho-L-histidine.</text>
        <dbReference type="EC" id="2.7.13.3"/>
    </reaction>
</comment>
<dbReference type="RefSeq" id="WP_075065882.1">
    <property type="nucleotide sequence ID" value="NZ_LKAJ02000001.1"/>
</dbReference>
<reference evidence="10" key="1">
    <citation type="submission" date="2015-09" db="EMBL/GenBank/DDBJ databases">
        <title>Draft Genome Sequences of Two Novel Amoeba-resistant Intranuclear Bacteria, Candidatus Berkiella cookevillensis and Candidatus Berkiella aquae.</title>
        <authorList>
            <person name="Mehari Y.T."/>
            <person name="Arivett B.A."/>
            <person name="Farone A.L."/>
            <person name="Gunderson J.H."/>
            <person name="Farone M.B."/>
        </authorList>
    </citation>
    <scope>NUCLEOTIDE SEQUENCE [LARGE SCALE GENOMIC DNA]</scope>
    <source>
        <strain evidence="10">HT99</strain>
    </source>
</reference>
<evidence type="ECO:0000259" key="8">
    <source>
        <dbReference type="PROSITE" id="PS50109"/>
    </source>
</evidence>
<evidence type="ECO:0000256" key="7">
    <source>
        <dbReference type="ARBA" id="ARBA00023136"/>
    </source>
</evidence>
<dbReference type="Gene3D" id="3.30.450.20">
    <property type="entry name" value="PAS domain"/>
    <property type="match status" value="1"/>
</dbReference>
<dbReference type="InterPro" id="IPR035965">
    <property type="entry name" value="PAS-like_dom_sf"/>
</dbReference>
<dbReference type="GO" id="GO:0004721">
    <property type="term" value="F:phosphoprotein phosphatase activity"/>
    <property type="evidence" value="ECO:0007669"/>
    <property type="project" value="TreeGrafter"/>
</dbReference>
<dbReference type="EMBL" id="LKAJ01000004">
    <property type="protein sequence ID" value="KRG21498.1"/>
    <property type="molecule type" value="Genomic_DNA"/>
</dbReference>
<dbReference type="PRINTS" id="PR00344">
    <property type="entry name" value="BCTRLSENSOR"/>
</dbReference>
<evidence type="ECO:0000313" key="10">
    <source>
        <dbReference type="EMBL" id="KRG21498.1"/>
    </source>
</evidence>
<keyword evidence="5 10" id="KW-0418">Kinase</keyword>
<dbReference type="InterPro" id="IPR036890">
    <property type="entry name" value="HATPase_C_sf"/>
</dbReference>
<dbReference type="PANTHER" id="PTHR45453">
    <property type="entry name" value="PHOSPHATE REGULON SENSOR PROTEIN PHOR"/>
    <property type="match status" value="1"/>
</dbReference>
<dbReference type="PANTHER" id="PTHR45453:SF1">
    <property type="entry name" value="PHOSPHATE REGULON SENSOR PROTEIN PHOR"/>
    <property type="match status" value="1"/>
</dbReference>
<feature type="domain" description="PAS" evidence="9">
    <location>
        <begin position="11"/>
        <end position="50"/>
    </location>
</feature>
<dbReference type="Proteomes" id="UP000051497">
    <property type="component" value="Unassembled WGS sequence"/>
</dbReference>
<evidence type="ECO:0000256" key="6">
    <source>
        <dbReference type="ARBA" id="ARBA00023012"/>
    </source>
</evidence>
<evidence type="ECO:0000256" key="3">
    <source>
        <dbReference type="ARBA" id="ARBA00022553"/>
    </source>
</evidence>
<gene>
    <name evidence="10" type="primary">kinA</name>
    <name evidence="11" type="ORF">HT99x_008275</name>
    <name evidence="10" type="ORF">HT99x_01250</name>
</gene>
<keyword evidence="11" id="KW-0547">Nucleotide-binding</keyword>
<dbReference type="Pfam" id="PF02518">
    <property type="entry name" value="HATPase_c"/>
    <property type="match status" value="1"/>
</dbReference>
<evidence type="ECO:0000256" key="5">
    <source>
        <dbReference type="ARBA" id="ARBA00022777"/>
    </source>
</evidence>
<dbReference type="GO" id="GO:0005886">
    <property type="term" value="C:plasma membrane"/>
    <property type="evidence" value="ECO:0007669"/>
    <property type="project" value="TreeGrafter"/>
</dbReference>
<reference evidence="11" key="2">
    <citation type="journal article" date="2016" name="Genome Announc.">
        <title>Draft Genome Sequences of Two Novel Amoeba-Resistant Intranuclear Bacteria, 'Candidatus Berkiella cookevillensis' and 'Candidatus Berkiella aquae'.</title>
        <authorList>
            <person name="Mehari Y.T."/>
            <person name="Arivett B.A."/>
            <person name="Farone A.L."/>
            <person name="Gunderson J.H."/>
            <person name="Farone M.B."/>
        </authorList>
    </citation>
    <scope>NUCLEOTIDE SEQUENCE</scope>
    <source>
        <strain evidence="11">HT99</strain>
    </source>
</reference>
<dbReference type="OrthoDB" id="9776727at2"/>
<dbReference type="CDD" id="cd00082">
    <property type="entry name" value="HisKA"/>
    <property type="match status" value="1"/>
</dbReference>
<dbReference type="GO" id="GO:0000155">
    <property type="term" value="F:phosphorelay sensor kinase activity"/>
    <property type="evidence" value="ECO:0007669"/>
    <property type="project" value="InterPro"/>
</dbReference>
<keyword evidence="6" id="KW-0902">Two-component regulatory system</keyword>
<dbReference type="SUPFAM" id="SSF47384">
    <property type="entry name" value="Homodimeric domain of signal transducing histidine kinase"/>
    <property type="match status" value="1"/>
</dbReference>
<evidence type="ECO:0000256" key="1">
    <source>
        <dbReference type="ARBA" id="ARBA00000085"/>
    </source>
</evidence>
<dbReference type="SMART" id="SM00387">
    <property type="entry name" value="HATPase_c"/>
    <property type="match status" value="1"/>
</dbReference>
<dbReference type="EC" id="2.7.13.3" evidence="2"/>
<keyword evidence="3" id="KW-0597">Phosphoprotein</keyword>
<dbReference type="Gene3D" id="3.30.565.10">
    <property type="entry name" value="Histidine kinase-like ATPase, C-terminal domain"/>
    <property type="match status" value="1"/>
</dbReference>
<dbReference type="InterPro" id="IPR000014">
    <property type="entry name" value="PAS"/>
</dbReference>
<evidence type="ECO:0000313" key="12">
    <source>
        <dbReference type="Proteomes" id="UP000051497"/>
    </source>
</evidence>
<sequence length="329" mass="36924">MQTMITSPKTNREPLYDWLESIPAGVIMITAEGMIDLYNKQAQEMLGLEKMSKDWSEVLRQNVKEIVNEGNYICLKSGHTVLFKTQSLPNAKGQLVLLVDETEIHQSNLCTMQLQKLDSIEKLSASLAHQLRTPLSTAILYASSLPLDSSYQAKIMKPLLLIKQQIDDVLMVCKGQEKMIENMFIYDELQKMLMDYQQLHPGVNIELNSEKNCDKAIIIGHKASLMGALMNIIDNAIQAGKQQTFIEINLQLIGGELSIAVKDYGKGITQDELIRIEKPFYTTKENGTGLGLSIAKSILEAHQGRLAIESVENNYTIVSLYLPYSIWNG</sequence>
<keyword evidence="12" id="KW-1185">Reference proteome</keyword>
<evidence type="ECO:0000256" key="4">
    <source>
        <dbReference type="ARBA" id="ARBA00022679"/>
    </source>
</evidence>
<dbReference type="InterPro" id="IPR003594">
    <property type="entry name" value="HATPase_dom"/>
</dbReference>
<dbReference type="InterPro" id="IPR005467">
    <property type="entry name" value="His_kinase_dom"/>
</dbReference>
<protein>
    <recommendedName>
        <fullName evidence="2">histidine kinase</fullName>
        <ecNumber evidence="2">2.7.13.3</ecNumber>
    </recommendedName>
</protein>
<organism evidence="10">
    <name type="scientific">Candidatus Berkiella aquae</name>
    <dbReference type="NCBI Taxonomy" id="295108"/>
    <lineage>
        <taxon>Bacteria</taxon>
        <taxon>Pseudomonadati</taxon>
        <taxon>Pseudomonadota</taxon>
        <taxon>Gammaproteobacteria</taxon>
        <taxon>Candidatus Berkiellales</taxon>
        <taxon>Candidatus Berkiellaceae</taxon>
        <taxon>Candidatus Berkiella</taxon>
    </lineage>
</organism>
<comment type="caution">
    <text evidence="10">The sequence shown here is derived from an EMBL/GenBank/DDBJ whole genome shotgun (WGS) entry which is preliminary data.</text>
</comment>
<accession>A0A0Q9YVJ3</accession>
<evidence type="ECO:0000313" key="11">
    <source>
        <dbReference type="EMBL" id="MCS5711429.1"/>
    </source>
</evidence>
<dbReference type="PROSITE" id="PS50109">
    <property type="entry name" value="HIS_KIN"/>
    <property type="match status" value="1"/>
</dbReference>
<dbReference type="PROSITE" id="PS50112">
    <property type="entry name" value="PAS"/>
    <property type="match status" value="1"/>
</dbReference>
<feature type="domain" description="Histidine kinase" evidence="8">
    <location>
        <begin position="126"/>
        <end position="326"/>
    </location>
</feature>
<dbReference type="STRING" id="295108.HT99x_01250"/>
<dbReference type="AlphaFoldDB" id="A0A0Q9YVJ3"/>
<dbReference type="SUPFAM" id="SSF55785">
    <property type="entry name" value="PYP-like sensor domain (PAS domain)"/>
    <property type="match status" value="1"/>
</dbReference>
<dbReference type="InterPro" id="IPR050351">
    <property type="entry name" value="BphY/WalK/GraS-like"/>
</dbReference>
<dbReference type="Pfam" id="PF13188">
    <property type="entry name" value="PAS_8"/>
    <property type="match status" value="1"/>
</dbReference>
<evidence type="ECO:0000259" key="9">
    <source>
        <dbReference type="PROSITE" id="PS50112"/>
    </source>
</evidence>
<proteinExistence type="predicted"/>
<evidence type="ECO:0000256" key="2">
    <source>
        <dbReference type="ARBA" id="ARBA00012438"/>
    </source>
</evidence>
<keyword evidence="4 10" id="KW-0808">Transferase</keyword>
<dbReference type="PATRIC" id="fig|1590043.3.peg.1266"/>
<keyword evidence="11" id="KW-0067">ATP-binding</keyword>
<dbReference type="EMBL" id="LKAJ02000001">
    <property type="protein sequence ID" value="MCS5711429.1"/>
    <property type="molecule type" value="Genomic_DNA"/>
</dbReference>
<dbReference type="InterPro" id="IPR036097">
    <property type="entry name" value="HisK_dim/P_sf"/>
</dbReference>
<dbReference type="InterPro" id="IPR003661">
    <property type="entry name" value="HisK_dim/P_dom"/>
</dbReference>
<keyword evidence="7" id="KW-0472">Membrane</keyword>
<dbReference type="InterPro" id="IPR004358">
    <property type="entry name" value="Sig_transdc_His_kin-like_C"/>
</dbReference>
<dbReference type="GO" id="GO:0016036">
    <property type="term" value="P:cellular response to phosphate starvation"/>
    <property type="evidence" value="ECO:0007669"/>
    <property type="project" value="TreeGrafter"/>
</dbReference>
<dbReference type="GO" id="GO:0005524">
    <property type="term" value="F:ATP binding"/>
    <property type="evidence" value="ECO:0007669"/>
    <property type="project" value="UniProtKB-KW"/>
</dbReference>
<reference evidence="11" key="3">
    <citation type="submission" date="2021-06" db="EMBL/GenBank/DDBJ databases">
        <title>Genomic Description and Analysis of Intracellular Bacteria, Candidatus Berkiella cookevillensis and Candidatus Berkiella aquae.</title>
        <authorList>
            <person name="Kidane D.T."/>
            <person name="Mehari Y.T."/>
            <person name="Rice F.C."/>
            <person name="Arivett B.A."/>
            <person name="Farone A.L."/>
            <person name="Berk S.G."/>
            <person name="Farone M.B."/>
        </authorList>
    </citation>
    <scope>NUCLEOTIDE SEQUENCE</scope>
    <source>
        <strain evidence="11">HT99</strain>
    </source>
</reference>
<name>A0A0Q9YVJ3_9GAMM</name>